<gene>
    <name evidence="1" type="ORF">HA050_18395</name>
</gene>
<dbReference type="Gene3D" id="3.90.226.10">
    <property type="entry name" value="2-enoyl-CoA Hydratase, Chain A, domain 1"/>
    <property type="match status" value="1"/>
</dbReference>
<comment type="caution">
    <text evidence="1">The sequence shown here is derived from an EMBL/GenBank/DDBJ whole genome shotgun (WGS) entry which is preliminary data.</text>
</comment>
<dbReference type="Pfam" id="PF00574">
    <property type="entry name" value="CLP_protease"/>
    <property type="match status" value="1"/>
</dbReference>
<proteinExistence type="predicted"/>
<dbReference type="SUPFAM" id="SSF52096">
    <property type="entry name" value="ClpP/crotonase"/>
    <property type="match status" value="1"/>
</dbReference>
<evidence type="ECO:0000313" key="2">
    <source>
        <dbReference type="Proteomes" id="UP000712570"/>
    </source>
</evidence>
<evidence type="ECO:0000313" key="1">
    <source>
        <dbReference type="EMBL" id="NHQ88080.1"/>
    </source>
</evidence>
<name>A0ABX0L084_9NEIS</name>
<sequence length="182" mass="19676">MTLHVIYFMRSINPDTLAGLQHATLSALKEGATELVILISSDGGNTDQGFAAYHFLRSLSIPVTMHCIGNIESMAVVMFLAGTKRLIVPHGKVKVHPMNWSFTAGAVDHARLAECVASLDFDAKRYADIFEERTNGARKILRVRSHLEGKAKLLGAAASVEAGIATGVEDASIPATAPYWWV</sequence>
<dbReference type="EMBL" id="JAAOLX010000011">
    <property type="protein sequence ID" value="NHQ88080.1"/>
    <property type="molecule type" value="Genomic_DNA"/>
</dbReference>
<dbReference type="Proteomes" id="UP000712570">
    <property type="component" value="Unassembled WGS sequence"/>
</dbReference>
<dbReference type="RefSeq" id="WP_166829431.1">
    <property type="nucleotide sequence ID" value="NZ_JAAOLX010000011.1"/>
</dbReference>
<reference evidence="1 2" key="1">
    <citation type="submission" date="2020-03" db="EMBL/GenBank/DDBJ databases">
        <title>Draft genome sequence of environmentally isolated violet-colored cultures.</title>
        <authorList>
            <person name="Wilson H.S."/>
        </authorList>
    </citation>
    <scope>NUCLEOTIDE SEQUENCE [LARGE SCALE GENOMIC DNA]</scope>
    <source>
        <strain evidence="1 2">HSC-16F04</strain>
    </source>
</reference>
<evidence type="ECO:0008006" key="3">
    <source>
        <dbReference type="Google" id="ProtNLM"/>
    </source>
</evidence>
<protein>
    <recommendedName>
        <fullName evidence="3">ATP-dependent Clp protease proteolytic subunit</fullName>
    </recommendedName>
</protein>
<dbReference type="InterPro" id="IPR023562">
    <property type="entry name" value="ClpP/TepA"/>
</dbReference>
<organism evidence="1 2">
    <name type="scientific">Iodobacter violaceini</name>
    <dbReference type="NCBI Taxonomy" id="3044271"/>
    <lineage>
        <taxon>Bacteria</taxon>
        <taxon>Pseudomonadati</taxon>
        <taxon>Pseudomonadota</taxon>
        <taxon>Betaproteobacteria</taxon>
        <taxon>Neisseriales</taxon>
        <taxon>Chitinibacteraceae</taxon>
        <taxon>Iodobacter</taxon>
    </lineage>
</organism>
<accession>A0ABX0L084</accession>
<keyword evidence="2" id="KW-1185">Reference proteome</keyword>
<dbReference type="InterPro" id="IPR029045">
    <property type="entry name" value="ClpP/crotonase-like_dom_sf"/>
</dbReference>